<evidence type="ECO:0000256" key="9">
    <source>
        <dbReference type="ARBA" id="ARBA00023315"/>
    </source>
</evidence>
<evidence type="ECO:0000256" key="5">
    <source>
        <dbReference type="ARBA" id="ARBA00022679"/>
    </source>
</evidence>
<comment type="pathway">
    <text evidence="1">Lipid metabolism.</text>
</comment>
<dbReference type="EMBL" id="FNUJ01000002">
    <property type="protein sequence ID" value="SEF24412.1"/>
    <property type="molecule type" value="Genomic_DNA"/>
</dbReference>
<name>A0A1H5QE63_9PSEU</name>
<evidence type="ECO:0000313" key="13">
    <source>
        <dbReference type="Proteomes" id="UP000198878"/>
    </source>
</evidence>
<evidence type="ECO:0000259" key="10">
    <source>
        <dbReference type="Pfam" id="PF08541"/>
    </source>
</evidence>
<evidence type="ECO:0000313" key="12">
    <source>
        <dbReference type="EMBL" id="SEF24412.1"/>
    </source>
</evidence>
<dbReference type="RefSeq" id="WP_086670600.1">
    <property type="nucleotide sequence ID" value="NZ_FNUJ01000002.1"/>
</dbReference>
<gene>
    <name evidence="12" type="ORF">SAMN05421837_102693</name>
</gene>
<evidence type="ECO:0000256" key="1">
    <source>
        <dbReference type="ARBA" id="ARBA00005189"/>
    </source>
</evidence>
<dbReference type="AlphaFoldDB" id="A0A1H5QE63"/>
<feature type="domain" description="Beta-ketoacyl-[acyl-carrier-protein] synthase III C-terminal" evidence="10">
    <location>
        <begin position="242"/>
        <end position="329"/>
    </location>
</feature>
<evidence type="ECO:0000256" key="2">
    <source>
        <dbReference type="ARBA" id="ARBA00008642"/>
    </source>
</evidence>
<keyword evidence="6" id="KW-0276">Fatty acid metabolism</keyword>
<dbReference type="Pfam" id="PF08545">
    <property type="entry name" value="ACP_syn_III"/>
    <property type="match status" value="1"/>
</dbReference>
<evidence type="ECO:0000259" key="11">
    <source>
        <dbReference type="Pfam" id="PF08545"/>
    </source>
</evidence>
<dbReference type="NCBIfam" id="NF006829">
    <property type="entry name" value="PRK09352.1"/>
    <property type="match status" value="1"/>
</dbReference>
<keyword evidence="5" id="KW-0808">Transferase</keyword>
<comment type="similarity">
    <text evidence="2">Belongs to the thiolase-like superfamily. FabH family.</text>
</comment>
<dbReference type="GO" id="GO:0004315">
    <property type="term" value="F:3-oxoacyl-[acyl-carrier-protein] synthase activity"/>
    <property type="evidence" value="ECO:0007669"/>
    <property type="project" value="InterPro"/>
</dbReference>
<dbReference type="GO" id="GO:0006633">
    <property type="term" value="P:fatty acid biosynthetic process"/>
    <property type="evidence" value="ECO:0007669"/>
    <property type="project" value="UniProtKB-KW"/>
</dbReference>
<protein>
    <submittedName>
        <fullName evidence="12">3-oxoacyl-[acyl-carrier-protein] synthase-3</fullName>
    </submittedName>
</protein>
<dbReference type="NCBIfam" id="TIGR00747">
    <property type="entry name" value="fabH"/>
    <property type="match status" value="1"/>
</dbReference>
<evidence type="ECO:0000256" key="7">
    <source>
        <dbReference type="ARBA" id="ARBA00023098"/>
    </source>
</evidence>
<feature type="domain" description="Beta-ketoacyl-[acyl-carrier-protein] synthase III N-terminal" evidence="11">
    <location>
        <begin position="110"/>
        <end position="188"/>
    </location>
</feature>
<keyword evidence="7" id="KW-0443">Lipid metabolism</keyword>
<keyword evidence="4" id="KW-0444">Lipid biosynthesis</keyword>
<dbReference type="OrthoDB" id="9815506at2"/>
<dbReference type="Gene3D" id="3.40.47.10">
    <property type="match status" value="1"/>
</dbReference>
<dbReference type="Proteomes" id="UP000198878">
    <property type="component" value="Unassembled WGS sequence"/>
</dbReference>
<evidence type="ECO:0000256" key="8">
    <source>
        <dbReference type="ARBA" id="ARBA00023160"/>
    </source>
</evidence>
<proteinExistence type="inferred from homology"/>
<keyword evidence="8" id="KW-0275">Fatty acid biosynthesis</keyword>
<organism evidence="12 13">
    <name type="scientific">Amycolatopsis pretoriensis</name>
    <dbReference type="NCBI Taxonomy" id="218821"/>
    <lineage>
        <taxon>Bacteria</taxon>
        <taxon>Bacillati</taxon>
        <taxon>Actinomycetota</taxon>
        <taxon>Actinomycetes</taxon>
        <taxon>Pseudonocardiales</taxon>
        <taxon>Pseudonocardiaceae</taxon>
        <taxon>Amycolatopsis</taxon>
    </lineage>
</organism>
<dbReference type="STRING" id="218821.SAMN05421837_102693"/>
<sequence length="333" mass="34920">MTKRTIGLLGTGSYVPDRVVTNEEIVEMVPNITTEWILRKTGIATRRYAAAGEATSDLAAKAALRALESANLTPNRIDYLIVSTSTGDFPQPPTACLVQNLIGSHDAACFDINVVCAGFPYGLEIARNLVADQPDAHAMVIGADLYSRFLNYDDRSTSVLLGDGAGAAVVGAVPEGRGFLNVHLSSHGDAQDLIKVPAGGSRTPTSADTLAAGGHLFTMQGRAVRDFVLDNVPQILEKLVTDAGSSLADVRCFVPHQANGVLLDHLVEACGLTDTHTHRVVQRYGNLGSASVPVTLDDAVRSGEIDDGDLVLLAAFGGGMSVGATLLRWSASA</sequence>
<reference evidence="13" key="1">
    <citation type="submission" date="2016-10" db="EMBL/GenBank/DDBJ databases">
        <authorList>
            <person name="Varghese N."/>
            <person name="Submissions S."/>
        </authorList>
    </citation>
    <scope>NUCLEOTIDE SEQUENCE [LARGE SCALE GENOMIC DNA]</scope>
    <source>
        <strain evidence="13">DSM 44654</strain>
    </source>
</reference>
<dbReference type="PANTHER" id="PTHR34069">
    <property type="entry name" value="3-OXOACYL-[ACYL-CARRIER-PROTEIN] SYNTHASE 3"/>
    <property type="match status" value="1"/>
</dbReference>
<evidence type="ECO:0000256" key="4">
    <source>
        <dbReference type="ARBA" id="ARBA00022516"/>
    </source>
</evidence>
<dbReference type="InterPro" id="IPR016039">
    <property type="entry name" value="Thiolase-like"/>
</dbReference>
<dbReference type="Pfam" id="PF08541">
    <property type="entry name" value="ACP_syn_III_C"/>
    <property type="match status" value="1"/>
</dbReference>
<dbReference type="InterPro" id="IPR013751">
    <property type="entry name" value="ACP_syn_III_N"/>
</dbReference>
<dbReference type="InterPro" id="IPR004655">
    <property type="entry name" value="FabH"/>
</dbReference>
<evidence type="ECO:0000256" key="6">
    <source>
        <dbReference type="ARBA" id="ARBA00022832"/>
    </source>
</evidence>
<dbReference type="GO" id="GO:0044550">
    <property type="term" value="P:secondary metabolite biosynthetic process"/>
    <property type="evidence" value="ECO:0007669"/>
    <property type="project" value="TreeGrafter"/>
</dbReference>
<dbReference type="CDD" id="cd00830">
    <property type="entry name" value="KAS_III"/>
    <property type="match status" value="1"/>
</dbReference>
<keyword evidence="9" id="KW-0012">Acyltransferase</keyword>
<keyword evidence="13" id="KW-1185">Reference proteome</keyword>
<dbReference type="SUPFAM" id="SSF53901">
    <property type="entry name" value="Thiolase-like"/>
    <property type="match status" value="1"/>
</dbReference>
<dbReference type="InterPro" id="IPR013747">
    <property type="entry name" value="ACP_syn_III_C"/>
</dbReference>
<evidence type="ECO:0000256" key="3">
    <source>
        <dbReference type="ARBA" id="ARBA00022490"/>
    </source>
</evidence>
<keyword evidence="3" id="KW-0963">Cytoplasm</keyword>
<accession>A0A1H5QE63</accession>
<dbReference type="PANTHER" id="PTHR34069:SF2">
    <property type="entry name" value="BETA-KETOACYL-[ACYL-CARRIER-PROTEIN] SYNTHASE III"/>
    <property type="match status" value="1"/>
</dbReference>